<name>A0A5N5WXC3_9EURO</name>
<evidence type="ECO:0000313" key="3">
    <source>
        <dbReference type="EMBL" id="KAB8072355.1"/>
    </source>
</evidence>
<dbReference type="OrthoDB" id="73901at2759"/>
<feature type="transmembrane region" description="Helical" evidence="2">
    <location>
        <begin position="46"/>
        <end position="62"/>
    </location>
</feature>
<evidence type="ECO:0000256" key="1">
    <source>
        <dbReference type="SAM" id="MobiDB-lite"/>
    </source>
</evidence>
<organism evidence="3 4">
    <name type="scientific">Aspergillus leporis</name>
    <dbReference type="NCBI Taxonomy" id="41062"/>
    <lineage>
        <taxon>Eukaryota</taxon>
        <taxon>Fungi</taxon>
        <taxon>Dikarya</taxon>
        <taxon>Ascomycota</taxon>
        <taxon>Pezizomycotina</taxon>
        <taxon>Eurotiomycetes</taxon>
        <taxon>Eurotiomycetidae</taxon>
        <taxon>Eurotiales</taxon>
        <taxon>Aspergillaceae</taxon>
        <taxon>Aspergillus</taxon>
        <taxon>Aspergillus subgen. Circumdati</taxon>
    </lineage>
</organism>
<keyword evidence="2" id="KW-0812">Transmembrane</keyword>
<dbReference type="EMBL" id="ML732249">
    <property type="protein sequence ID" value="KAB8072355.1"/>
    <property type="molecule type" value="Genomic_DNA"/>
</dbReference>
<keyword evidence="2" id="KW-0472">Membrane</keyword>
<dbReference type="Proteomes" id="UP000326565">
    <property type="component" value="Unassembled WGS sequence"/>
</dbReference>
<keyword evidence="4" id="KW-1185">Reference proteome</keyword>
<accession>A0A5N5WXC3</accession>
<gene>
    <name evidence="3" type="ORF">BDV29DRAFT_177556</name>
</gene>
<dbReference type="AlphaFoldDB" id="A0A5N5WXC3"/>
<evidence type="ECO:0000256" key="2">
    <source>
        <dbReference type="SAM" id="Phobius"/>
    </source>
</evidence>
<evidence type="ECO:0000313" key="4">
    <source>
        <dbReference type="Proteomes" id="UP000326565"/>
    </source>
</evidence>
<sequence>MDRTMEMEHTNHDHGTHGKEGHEMMAMSAIFTTGTYITLFFANWETSSLISYLLTLLLLFALA</sequence>
<protein>
    <submittedName>
        <fullName evidence="3">Uncharacterized protein</fullName>
    </submittedName>
</protein>
<reference evidence="3 4" key="1">
    <citation type="submission" date="2019-04" db="EMBL/GenBank/DDBJ databases">
        <title>Friends and foes A comparative genomics study of 23 Aspergillus species from section Flavi.</title>
        <authorList>
            <consortium name="DOE Joint Genome Institute"/>
            <person name="Kjaerbolling I."/>
            <person name="Vesth T."/>
            <person name="Frisvad J.C."/>
            <person name="Nybo J.L."/>
            <person name="Theobald S."/>
            <person name="Kildgaard S."/>
            <person name="Isbrandt T."/>
            <person name="Kuo A."/>
            <person name="Sato A."/>
            <person name="Lyhne E.K."/>
            <person name="Kogle M.E."/>
            <person name="Wiebenga A."/>
            <person name="Kun R.S."/>
            <person name="Lubbers R.J."/>
            <person name="Makela M.R."/>
            <person name="Barry K."/>
            <person name="Chovatia M."/>
            <person name="Clum A."/>
            <person name="Daum C."/>
            <person name="Haridas S."/>
            <person name="He G."/>
            <person name="LaButti K."/>
            <person name="Lipzen A."/>
            <person name="Mondo S."/>
            <person name="Riley R."/>
            <person name="Salamov A."/>
            <person name="Simmons B.A."/>
            <person name="Magnuson J.K."/>
            <person name="Henrissat B."/>
            <person name="Mortensen U.H."/>
            <person name="Larsen T.O."/>
            <person name="Devries R.P."/>
            <person name="Grigoriev I.V."/>
            <person name="Machida M."/>
            <person name="Baker S.E."/>
            <person name="Andersen M.R."/>
        </authorList>
    </citation>
    <scope>NUCLEOTIDE SEQUENCE [LARGE SCALE GENOMIC DNA]</scope>
    <source>
        <strain evidence="3 4">CBS 151.66</strain>
    </source>
</reference>
<keyword evidence="2" id="KW-1133">Transmembrane helix</keyword>
<feature type="region of interest" description="Disordered" evidence="1">
    <location>
        <begin position="1"/>
        <end position="20"/>
    </location>
</feature>
<proteinExistence type="predicted"/>